<dbReference type="CDD" id="cd12320">
    <property type="entry name" value="RRM6_RBM19_RRM5_MRD1"/>
    <property type="match status" value="1"/>
</dbReference>
<dbReference type="InterPro" id="IPR012677">
    <property type="entry name" value="Nucleotide-bd_a/b_plait_sf"/>
</dbReference>
<accession>A0A0D3ILD5</accession>
<feature type="region of interest" description="Disordered" evidence="3">
    <location>
        <begin position="485"/>
        <end position="518"/>
    </location>
</feature>
<dbReference type="STRING" id="2903.R1DBY6"/>
<dbReference type="EnsemblProtists" id="EOD12070">
    <property type="protein sequence ID" value="EOD12070"/>
    <property type="gene ID" value="EMIHUDRAFT_67175"/>
</dbReference>
<protein>
    <recommendedName>
        <fullName evidence="4">RRM domain-containing protein</fullName>
    </recommendedName>
</protein>
<dbReference type="GO" id="GO:0003729">
    <property type="term" value="F:mRNA binding"/>
    <property type="evidence" value="ECO:0007669"/>
    <property type="project" value="TreeGrafter"/>
</dbReference>
<sequence length="780" mass="83376">MAAAGAGESAAPAEASSRICVKGLPKRCDERRLREHFSSRGAEVTDVRIMKTKEGRSRLFGFVGFRTPAEAEEARKYFARSFIDTSRISIEAAKSRGDATLARPWSRHSKGSSAWARANPTDKAPAEGEGGASGIDRWRAGGARREEEEEGEEACGKAGGEAGEEEEEEEEEEEDGEGEEEGEEGEEQEGGASAAGGGGGEGDGGEGLCVDGLDEGRLFVRNLPYSSSEPELQELFGAFGRVDELLLPLDAETRRAKGFAHVTFSICEHAVRAMGAPSGDADERSLACRILHVMPGRARARPAAEAGGAAGGTSSFKRKREEAQKAQAGSSHNWNPLFMRADAVGEAMAERYGVDKRQVLDSEGGGSLAVRLAQGETHLLSRAREWLASSGVSLEALQRLAAGEGGGAVERSQTLLLVKNIDSSVSREELSSLFAKHGQLGHAPPPALTPRPSPLPGNTLGLVEFVEVGEAKRAFRALAYSKLRGALLPPPPPPPTSSSRRLLPPPPPAASSRRRLPPPPAAASHFLLLALRRAHLLPPRPRRAPLPREGGGGERTIFVKNLSFKTTSEGLKACFSTNGWTVRSATVVQKRDPKAAGRTLSMGYGFVEFGSAAHAHDALRRMGGVRLDEHLLQLKLSSRERASGERAAAASSARRAPNKLVVRNVPFEASKNELKELFSAFGVLKTLRVPKKFDGSHRGFAFVEFVSKAEAAKAMEALQSTHLYGRKLVLGYAKKEESVEAMRAKLQSQQGGGSKRRKAADGDDATGLEEDPEALLDFSL</sequence>
<dbReference type="Proteomes" id="UP000013827">
    <property type="component" value="Unassembled WGS sequence"/>
</dbReference>
<dbReference type="InterPro" id="IPR035979">
    <property type="entry name" value="RBD_domain_sf"/>
</dbReference>
<name>A0A0D3ILD5_EMIH1</name>
<dbReference type="GO" id="GO:0005634">
    <property type="term" value="C:nucleus"/>
    <property type="evidence" value="ECO:0007669"/>
    <property type="project" value="TreeGrafter"/>
</dbReference>
<feature type="compositionally biased region" description="Acidic residues" evidence="3">
    <location>
        <begin position="162"/>
        <end position="189"/>
    </location>
</feature>
<keyword evidence="6" id="KW-1185">Reference proteome</keyword>
<evidence type="ECO:0000256" key="1">
    <source>
        <dbReference type="ARBA" id="ARBA00022884"/>
    </source>
</evidence>
<evidence type="ECO:0000313" key="6">
    <source>
        <dbReference type="Proteomes" id="UP000013827"/>
    </source>
</evidence>
<dbReference type="RefSeq" id="XP_005764499.1">
    <property type="nucleotide sequence ID" value="XM_005764442.1"/>
</dbReference>
<proteinExistence type="predicted"/>
<feature type="region of interest" description="Disordered" evidence="3">
    <location>
        <begin position="743"/>
        <end position="780"/>
    </location>
</feature>
<dbReference type="PANTHER" id="PTHR48025">
    <property type="entry name" value="OS02G0815200 PROTEIN"/>
    <property type="match status" value="1"/>
</dbReference>
<dbReference type="SUPFAM" id="SSF54928">
    <property type="entry name" value="RNA-binding domain, RBD"/>
    <property type="match status" value="4"/>
</dbReference>
<dbReference type="eggNOG" id="KOG0110">
    <property type="taxonomic scope" value="Eukaryota"/>
</dbReference>
<organism evidence="5 6">
    <name type="scientific">Emiliania huxleyi (strain CCMP1516)</name>
    <dbReference type="NCBI Taxonomy" id="280463"/>
    <lineage>
        <taxon>Eukaryota</taxon>
        <taxon>Haptista</taxon>
        <taxon>Haptophyta</taxon>
        <taxon>Prymnesiophyceae</taxon>
        <taxon>Isochrysidales</taxon>
        <taxon>Noelaerhabdaceae</taxon>
        <taxon>Emiliania</taxon>
    </lineage>
</organism>
<evidence type="ECO:0000256" key="3">
    <source>
        <dbReference type="SAM" id="MobiDB-lite"/>
    </source>
</evidence>
<reference evidence="5" key="2">
    <citation type="submission" date="2024-10" db="UniProtKB">
        <authorList>
            <consortium name="EnsemblProtists"/>
        </authorList>
    </citation>
    <scope>IDENTIFICATION</scope>
</reference>
<keyword evidence="1 2" id="KW-0694">RNA-binding</keyword>
<dbReference type="SMART" id="SM00360">
    <property type="entry name" value="RRM"/>
    <property type="match status" value="5"/>
</dbReference>
<dbReference type="Pfam" id="PF00076">
    <property type="entry name" value="RRM_1"/>
    <property type="match status" value="4"/>
</dbReference>
<dbReference type="PANTHER" id="PTHR48025:SF1">
    <property type="entry name" value="RRM DOMAIN-CONTAINING PROTEIN"/>
    <property type="match status" value="1"/>
</dbReference>
<dbReference type="InterPro" id="IPR050502">
    <property type="entry name" value="Euk_RNA-bind_prot"/>
</dbReference>
<reference evidence="6" key="1">
    <citation type="journal article" date="2013" name="Nature">
        <title>Pan genome of the phytoplankton Emiliania underpins its global distribution.</title>
        <authorList>
            <person name="Read B.A."/>
            <person name="Kegel J."/>
            <person name="Klute M.J."/>
            <person name="Kuo A."/>
            <person name="Lefebvre S.C."/>
            <person name="Maumus F."/>
            <person name="Mayer C."/>
            <person name="Miller J."/>
            <person name="Monier A."/>
            <person name="Salamov A."/>
            <person name="Young J."/>
            <person name="Aguilar M."/>
            <person name="Claverie J.M."/>
            <person name="Frickenhaus S."/>
            <person name="Gonzalez K."/>
            <person name="Herman E.K."/>
            <person name="Lin Y.C."/>
            <person name="Napier J."/>
            <person name="Ogata H."/>
            <person name="Sarno A.F."/>
            <person name="Shmutz J."/>
            <person name="Schroeder D."/>
            <person name="de Vargas C."/>
            <person name="Verret F."/>
            <person name="von Dassow P."/>
            <person name="Valentin K."/>
            <person name="Van de Peer Y."/>
            <person name="Wheeler G."/>
            <person name="Dacks J.B."/>
            <person name="Delwiche C.F."/>
            <person name="Dyhrman S.T."/>
            <person name="Glockner G."/>
            <person name="John U."/>
            <person name="Richards T."/>
            <person name="Worden A.Z."/>
            <person name="Zhang X."/>
            <person name="Grigoriev I.V."/>
            <person name="Allen A.E."/>
            <person name="Bidle K."/>
            <person name="Borodovsky M."/>
            <person name="Bowler C."/>
            <person name="Brownlee C."/>
            <person name="Cock J.M."/>
            <person name="Elias M."/>
            <person name="Gladyshev V.N."/>
            <person name="Groth M."/>
            <person name="Guda C."/>
            <person name="Hadaegh A."/>
            <person name="Iglesias-Rodriguez M.D."/>
            <person name="Jenkins J."/>
            <person name="Jones B.M."/>
            <person name="Lawson T."/>
            <person name="Leese F."/>
            <person name="Lindquist E."/>
            <person name="Lobanov A."/>
            <person name="Lomsadze A."/>
            <person name="Malik S.B."/>
            <person name="Marsh M.E."/>
            <person name="Mackinder L."/>
            <person name="Mock T."/>
            <person name="Mueller-Roeber B."/>
            <person name="Pagarete A."/>
            <person name="Parker M."/>
            <person name="Probert I."/>
            <person name="Quesneville H."/>
            <person name="Raines C."/>
            <person name="Rensing S.A."/>
            <person name="Riano-Pachon D.M."/>
            <person name="Richier S."/>
            <person name="Rokitta S."/>
            <person name="Shiraiwa Y."/>
            <person name="Soanes D.M."/>
            <person name="van der Giezen M."/>
            <person name="Wahlund T.M."/>
            <person name="Williams B."/>
            <person name="Wilson W."/>
            <person name="Wolfe G."/>
            <person name="Wurch L.L."/>
        </authorList>
    </citation>
    <scope>NUCLEOTIDE SEQUENCE</scope>
</reference>
<dbReference type="InterPro" id="IPR000504">
    <property type="entry name" value="RRM_dom"/>
</dbReference>
<dbReference type="HOGENOM" id="CLU_008479_0_0_1"/>
<dbReference type="CDD" id="cd12318">
    <property type="entry name" value="RRM5_RBM19_like"/>
    <property type="match status" value="1"/>
</dbReference>
<dbReference type="Gene3D" id="3.30.70.330">
    <property type="match status" value="5"/>
</dbReference>
<feature type="domain" description="RRM" evidence="4">
    <location>
        <begin position="216"/>
        <end position="298"/>
    </location>
</feature>
<feature type="domain" description="RRM" evidence="4">
    <location>
        <begin position="17"/>
        <end position="95"/>
    </location>
</feature>
<dbReference type="PROSITE" id="PS50102">
    <property type="entry name" value="RRM"/>
    <property type="match status" value="4"/>
</dbReference>
<feature type="compositionally biased region" description="Acidic residues" evidence="3">
    <location>
        <begin position="762"/>
        <end position="774"/>
    </location>
</feature>
<feature type="region of interest" description="Disordered" evidence="3">
    <location>
        <begin position="299"/>
        <end position="330"/>
    </location>
</feature>
<feature type="compositionally biased region" description="Gly residues" evidence="3">
    <location>
        <begin position="193"/>
        <end position="207"/>
    </location>
</feature>
<feature type="domain" description="RRM" evidence="4">
    <location>
        <begin position="658"/>
        <end position="735"/>
    </location>
</feature>
<dbReference type="AlphaFoldDB" id="A0A0D3ILD5"/>
<dbReference type="CDD" id="cd12565">
    <property type="entry name" value="RRM1_MRD1"/>
    <property type="match status" value="1"/>
</dbReference>
<dbReference type="OMA" id="FNNTCIQ"/>
<evidence type="ECO:0000256" key="2">
    <source>
        <dbReference type="PROSITE-ProRule" id="PRU00176"/>
    </source>
</evidence>
<feature type="region of interest" description="Disordered" evidence="3">
    <location>
        <begin position="95"/>
        <end position="210"/>
    </location>
</feature>
<dbReference type="GeneID" id="17258371"/>
<feature type="domain" description="RRM" evidence="4">
    <location>
        <begin position="555"/>
        <end position="639"/>
    </location>
</feature>
<evidence type="ECO:0000313" key="5">
    <source>
        <dbReference type="EnsemblProtists" id="EOD12070"/>
    </source>
</evidence>
<feature type="compositionally biased region" description="Basic and acidic residues" evidence="3">
    <location>
        <begin position="136"/>
        <end position="146"/>
    </location>
</feature>
<evidence type="ECO:0000259" key="4">
    <source>
        <dbReference type="PROSITE" id="PS50102"/>
    </source>
</evidence>
<dbReference type="InterPro" id="IPR034423">
    <property type="entry name" value="RBM19_RRM5"/>
</dbReference>
<dbReference type="PaxDb" id="2903-EOD12070"/>
<dbReference type="KEGG" id="ehx:EMIHUDRAFT_67175"/>